<keyword evidence="3" id="KW-1185">Reference proteome</keyword>
<organism evidence="2 3">
    <name type="scientific">Streptomyces bambusae</name>
    <dbReference type="NCBI Taxonomy" id="1550616"/>
    <lineage>
        <taxon>Bacteria</taxon>
        <taxon>Bacillati</taxon>
        <taxon>Actinomycetota</taxon>
        <taxon>Actinomycetes</taxon>
        <taxon>Kitasatosporales</taxon>
        <taxon>Streptomycetaceae</taxon>
        <taxon>Streptomyces</taxon>
    </lineage>
</organism>
<keyword evidence="1" id="KW-0472">Membrane</keyword>
<gene>
    <name evidence="2" type="ORF">GPJ59_12135</name>
</gene>
<accession>A0ABS6Z7F1</accession>
<keyword evidence="1" id="KW-1133">Transmembrane helix</keyword>
<comment type="caution">
    <text evidence="2">The sequence shown here is derived from an EMBL/GenBank/DDBJ whole genome shotgun (WGS) entry which is preliminary data.</text>
</comment>
<evidence type="ECO:0000256" key="1">
    <source>
        <dbReference type="SAM" id="Phobius"/>
    </source>
</evidence>
<feature type="transmembrane region" description="Helical" evidence="1">
    <location>
        <begin position="12"/>
        <end position="36"/>
    </location>
</feature>
<reference evidence="2 3" key="1">
    <citation type="submission" date="2019-12" db="EMBL/GenBank/DDBJ databases">
        <title>Genome sequence of Streptomyces bambusae.</title>
        <authorList>
            <person name="Bansal K."/>
            <person name="Choksket S."/>
            <person name="Korpole S."/>
            <person name="Patil P.B."/>
        </authorList>
    </citation>
    <scope>NUCLEOTIDE SEQUENCE [LARGE SCALE GENOMIC DNA]</scope>
    <source>
        <strain evidence="2 3">SK60</strain>
    </source>
</reference>
<name>A0ABS6Z7F1_9ACTN</name>
<evidence type="ECO:0000313" key="3">
    <source>
        <dbReference type="Proteomes" id="UP000812013"/>
    </source>
</evidence>
<dbReference type="Proteomes" id="UP000812013">
    <property type="component" value="Unassembled WGS sequence"/>
</dbReference>
<keyword evidence="1" id="KW-0812">Transmembrane</keyword>
<dbReference type="EMBL" id="WTFF01000066">
    <property type="protein sequence ID" value="MBW5482616.1"/>
    <property type="molecule type" value="Genomic_DNA"/>
</dbReference>
<evidence type="ECO:0000313" key="2">
    <source>
        <dbReference type="EMBL" id="MBW5482616.1"/>
    </source>
</evidence>
<sequence length="59" mass="6229">MSVLPSVLHDAAALAAATGLAYTAAVVTVAASSVLSRNPERRRDARATLTILVRRRGQR</sequence>
<dbReference type="RefSeq" id="WP_219667055.1">
    <property type="nucleotide sequence ID" value="NZ_WTFF01000066.1"/>
</dbReference>
<protein>
    <submittedName>
        <fullName evidence="2">Uncharacterized protein</fullName>
    </submittedName>
</protein>
<proteinExistence type="predicted"/>